<dbReference type="InterPro" id="IPR050351">
    <property type="entry name" value="BphY/WalK/GraS-like"/>
</dbReference>
<evidence type="ECO:0000256" key="7">
    <source>
        <dbReference type="ARBA" id="ARBA00022777"/>
    </source>
</evidence>
<dbReference type="SMART" id="SM00387">
    <property type="entry name" value="HATPase_c"/>
    <property type="match status" value="1"/>
</dbReference>
<evidence type="ECO:0000313" key="13">
    <source>
        <dbReference type="EMBL" id="MBH5321228.1"/>
    </source>
</evidence>
<dbReference type="InterPro" id="IPR036097">
    <property type="entry name" value="HisK_dim/P_sf"/>
</dbReference>
<keyword evidence="14" id="KW-1185">Reference proteome</keyword>
<evidence type="ECO:0000256" key="4">
    <source>
        <dbReference type="ARBA" id="ARBA00022679"/>
    </source>
</evidence>
<dbReference type="Gene3D" id="3.30.450.20">
    <property type="entry name" value="PAS domain"/>
    <property type="match status" value="1"/>
</dbReference>
<sequence>MLGEGFVHAVLDSTDSLIFVKDRESRVVYANDAFLALYSPEERKHVIGATTAENFAEDEATLFLEEDRKAFASGQSEIVEEITDWEGETRILSTRKTVYTTEGGEELLLAIAKDITALKNREHALTRANRQLREYAHSVAHDLRSPIAAIISGVSIIERDKNSSLSERATLVSKAVKESAHGLANHLTAMLEAAKSDQLGLTFKRTDLNLVLEEVRFNLSALLISHGAKILSPRLPVVVVEPTLFRQMMQSLIENAVRHAGVEKPVVKLTVRRDGGEYEFGFCDNGPGIPKEKRHLAMKPFSKPEDGHVGEGYGLGLMQCQRIAQLHEGFLEIPEEKTAADDPTIVARISAELQAR</sequence>
<keyword evidence="7 13" id="KW-0418">Kinase</keyword>
<dbReference type="SUPFAM" id="SSF47384">
    <property type="entry name" value="Homodimeric domain of signal transducing histidine kinase"/>
    <property type="match status" value="1"/>
</dbReference>
<gene>
    <name evidence="13" type="ORF">I5L03_01355</name>
</gene>
<dbReference type="SUPFAM" id="SSF55785">
    <property type="entry name" value="PYP-like sensor domain (PAS domain)"/>
    <property type="match status" value="1"/>
</dbReference>
<dbReference type="CDD" id="cd00075">
    <property type="entry name" value="HATPase"/>
    <property type="match status" value="1"/>
</dbReference>
<dbReference type="EC" id="2.7.13.3" evidence="3"/>
<evidence type="ECO:0000256" key="6">
    <source>
        <dbReference type="ARBA" id="ARBA00022741"/>
    </source>
</evidence>
<evidence type="ECO:0000256" key="1">
    <source>
        <dbReference type="ARBA" id="ARBA00000085"/>
    </source>
</evidence>
<name>A0ABS0MZW3_9SPHN</name>
<evidence type="ECO:0000256" key="2">
    <source>
        <dbReference type="ARBA" id="ARBA00004141"/>
    </source>
</evidence>
<dbReference type="InterPro" id="IPR003594">
    <property type="entry name" value="HATPase_dom"/>
</dbReference>
<evidence type="ECO:0000313" key="14">
    <source>
        <dbReference type="Proteomes" id="UP000602442"/>
    </source>
</evidence>
<keyword evidence="5" id="KW-0812">Transmembrane</keyword>
<keyword evidence="11" id="KW-0472">Membrane</keyword>
<evidence type="ECO:0000256" key="5">
    <source>
        <dbReference type="ARBA" id="ARBA00022692"/>
    </source>
</evidence>
<organism evidence="13 14">
    <name type="scientific">Aurantiacibacter sediminis</name>
    <dbReference type="NCBI Taxonomy" id="2793064"/>
    <lineage>
        <taxon>Bacteria</taxon>
        <taxon>Pseudomonadati</taxon>
        <taxon>Pseudomonadota</taxon>
        <taxon>Alphaproteobacteria</taxon>
        <taxon>Sphingomonadales</taxon>
        <taxon>Erythrobacteraceae</taxon>
        <taxon>Aurantiacibacter</taxon>
    </lineage>
</organism>
<keyword evidence="4" id="KW-0808">Transferase</keyword>
<dbReference type="InterPro" id="IPR003661">
    <property type="entry name" value="HisK_dim/P_dom"/>
</dbReference>
<dbReference type="PANTHER" id="PTHR42878:SF7">
    <property type="entry name" value="SENSOR HISTIDINE KINASE GLRK"/>
    <property type="match status" value="1"/>
</dbReference>
<dbReference type="Gene3D" id="1.10.287.130">
    <property type="match status" value="1"/>
</dbReference>
<dbReference type="InterPro" id="IPR000014">
    <property type="entry name" value="PAS"/>
</dbReference>
<dbReference type="InterPro" id="IPR013656">
    <property type="entry name" value="PAS_4"/>
</dbReference>
<evidence type="ECO:0000256" key="9">
    <source>
        <dbReference type="ARBA" id="ARBA00022989"/>
    </source>
</evidence>
<feature type="domain" description="Histidine kinase" evidence="12">
    <location>
        <begin position="138"/>
        <end position="356"/>
    </location>
</feature>
<dbReference type="InterPro" id="IPR036890">
    <property type="entry name" value="HATPase_C_sf"/>
</dbReference>
<accession>A0ABS0MZW3</accession>
<evidence type="ECO:0000256" key="10">
    <source>
        <dbReference type="ARBA" id="ARBA00023012"/>
    </source>
</evidence>
<evidence type="ECO:0000256" key="8">
    <source>
        <dbReference type="ARBA" id="ARBA00022840"/>
    </source>
</evidence>
<dbReference type="InterPro" id="IPR005467">
    <property type="entry name" value="His_kinase_dom"/>
</dbReference>
<keyword evidence="9" id="KW-1133">Transmembrane helix</keyword>
<comment type="caution">
    <text evidence="13">The sequence shown here is derived from an EMBL/GenBank/DDBJ whole genome shotgun (WGS) entry which is preliminary data.</text>
</comment>
<dbReference type="NCBIfam" id="TIGR00229">
    <property type="entry name" value="sensory_box"/>
    <property type="match status" value="1"/>
</dbReference>
<dbReference type="Pfam" id="PF08448">
    <property type="entry name" value="PAS_4"/>
    <property type="match status" value="1"/>
</dbReference>
<dbReference type="RefSeq" id="WP_197919910.1">
    <property type="nucleotide sequence ID" value="NZ_CAWPTA010000006.1"/>
</dbReference>
<dbReference type="EMBL" id="JAEANY010000001">
    <property type="protein sequence ID" value="MBH5321228.1"/>
    <property type="molecule type" value="Genomic_DNA"/>
</dbReference>
<dbReference type="SUPFAM" id="SSF55874">
    <property type="entry name" value="ATPase domain of HSP90 chaperone/DNA topoisomerase II/histidine kinase"/>
    <property type="match status" value="1"/>
</dbReference>
<dbReference type="SMART" id="SM00091">
    <property type="entry name" value="PAS"/>
    <property type="match status" value="1"/>
</dbReference>
<evidence type="ECO:0000259" key="12">
    <source>
        <dbReference type="PROSITE" id="PS50109"/>
    </source>
</evidence>
<dbReference type="Gene3D" id="3.30.565.10">
    <property type="entry name" value="Histidine kinase-like ATPase, C-terminal domain"/>
    <property type="match status" value="1"/>
</dbReference>
<dbReference type="Pfam" id="PF02518">
    <property type="entry name" value="HATPase_c"/>
    <property type="match status" value="1"/>
</dbReference>
<dbReference type="CDD" id="cd00082">
    <property type="entry name" value="HisKA"/>
    <property type="match status" value="1"/>
</dbReference>
<keyword evidence="6" id="KW-0547">Nucleotide-binding</keyword>
<dbReference type="GO" id="GO:0016301">
    <property type="term" value="F:kinase activity"/>
    <property type="evidence" value="ECO:0007669"/>
    <property type="project" value="UniProtKB-KW"/>
</dbReference>
<keyword evidence="8" id="KW-0067">ATP-binding</keyword>
<proteinExistence type="predicted"/>
<evidence type="ECO:0000256" key="11">
    <source>
        <dbReference type="ARBA" id="ARBA00023136"/>
    </source>
</evidence>
<dbReference type="InterPro" id="IPR035965">
    <property type="entry name" value="PAS-like_dom_sf"/>
</dbReference>
<dbReference type="SMART" id="SM00388">
    <property type="entry name" value="HisKA"/>
    <property type="match status" value="1"/>
</dbReference>
<dbReference type="PANTHER" id="PTHR42878">
    <property type="entry name" value="TWO-COMPONENT HISTIDINE KINASE"/>
    <property type="match status" value="1"/>
</dbReference>
<reference evidence="13 14" key="1">
    <citation type="submission" date="2020-11" db="EMBL/GenBank/DDBJ databases">
        <title>Erythrobacter sediminis sp. nov., a marine bacterium from a tidal flat of Garorim Bay.</title>
        <authorList>
            <person name="Kim D."/>
            <person name="Yoo Y."/>
            <person name="Kim J.-J."/>
        </authorList>
    </citation>
    <scope>NUCLEOTIDE SEQUENCE [LARGE SCALE GENOMIC DNA]</scope>
    <source>
        <strain evidence="13 14">JGD-13</strain>
    </source>
</reference>
<comment type="catalytic activity">
    <reaction evidence="1">
        <text>ATP + protein L-histidine = ADP + protein N-phospho-L-histidine.</text>
        <dbReference type="EC" id="2.7.13.3"/>
    </reaction>
</comment>
<dbReference type="Proteomes" id="UP000602442">
    <property type="component" value="Unassembled WGS sequence"/>
</dbReference>
<evidence type="ECO:0000256" key="3">
    <source>
        <dbReference type="ARBA" id="ARBA00012438"/>
    </source>
</evidence>
<dbReference type="PROSITE" id="PS50109">
    <property type="entry name" value="HIS_KIN"/>
    <property type="match status" value="1"/>
</dbReference>
<protein>
    <recommendedName>
        <fullName evidence="3">histidine kinase</fullName>
        <ecNumber evidence="3">2.7.13.3</ecNumber>
    </recommendedName>
</protein>
<comment type="subcellular location">
    <subcellularLocation>
        <location evidence="2">Membrane</location>
        <topology evidence="2">Multi-pass membrane protein</topology>
    </subcellularLocation>
</comment>
<keyword evidence="10" id="KW-0902">Two-component regulatory system</keyword>
<dbReference type="CDD" id="cd00130">
    <property type="entry name" value="PAS"/>
    <property type="match status" value="1"/>
</dbReference>